<dbReference type="Gene3D" id="2.120.10.30">
    <property type="entry name" value="TolB, C-terminal domain"/>
    <property type="match status" value="1"/>
</dbReference>
<name>A0AAV7JCV4_9METZ</name>
<dbReference type="InterPro" id="IPR011042">
    <property type="entry name" value="6-blade_b-propeller_TolB-like"/>
</dbReference>
<comment type="caution">
    <text evidence="1">The sequence shown here is derived from an EMBL/GenBank/DDBJ whole genome shotgun (WGS) entry which is preliminary data.</text>
</comment>
<keyword evidence="2" id="KW-1185">Reference proteome</keyword>
<reference evidence="1 2" key="1">
    <citation type="journal article" date="2023" name="BMC Biol.">
        <title>The compact genome of the sponge Oopsacas minuta (Hexactinellida) is lacking key metazoan core genes.</title>
        <authorList>
            <person name="Santini S."/>
            <person name="Schenkelaars Q."/>
            <person name="Jourda C."/>
            <person name="Duchesne M."/>
            <person name="Belahbib H."/>
            <person name="Rocher C."/>
            <person name="Selva M."/>
            <person name="Riesgo A."/>
            <person name="Vervoort M."/>
            <person name="Leys S.P."/>
            <person name="Kodjabachian L."/>
            <person name="Le Bivic A."/>
            <person name="Borchiellini C."/>
            <person name="Claverie J.M."/>
            <person name="Renard E."/>
        </authorList>
    </citation>
    <scope>NUCLEOTIDE SEQUENCE [LARGE SCALE GENOMIC DNA]</scope>
    <source>
        <strain evidence="1">SPO-2</strain>
    </source>
</reference>
<organism evidence="1 2">
    <name type="scientific">Oopsacas minuta</name>
    <dbReference type="NCBI Taxonomy" id="111878"/>
    <lineage>
        <taxon>Eukaryota</taxon>
        <taxon>Metazoa</taxon>
        <taxon>Porifera</taxon>
        <taxon>Hexactinellida</taxon>
        <taxon>Hexasterophora</taxon>
        <taxon>Lyssacinosida</taxon>
        <taxon>Leucopsacidae</taxon>
        <taxon>Oopsacas</taxon>
    </lineage>
</organism>
<evidence type="ECO:0000313" key="2">
    <source>
        <dbReference type="Proteomes" id="UP001165289"/>
    </source>
</evidence>
<dbReference type="EMBL" id="JAKMXF010000354">
    <property type="protein sequence ID" value="KAI6646582.1"/>
    <property type="molecule type" value="Genomic_DNA"/>
</dbReference>
<sequence length="277" mass="32562">MNFISALDFSKDHLESKLVRSFDKYTLKQPRGIASHFPLQLLFVSDGENNSIIVFDVTLQFITRFKFNGMVEPWNICFNNDYEILYVICDHGIIRFNGDYPMFCKPGFELRGCAVYNDRVFSAACYLNQIHEFDKDMTIISNIQPDVKDRKETTLIIDFVICNECLFLLFINCPCQLQVFDFNGKFLNYFFDNISLRTPLFLTHYLNRIYISQRDRPEVACVKLEDDDTHIFTLSIKKRGIRNNGEWKIKSPYRPCGIFYGIEFSPVYNCLIMCEML</sequence>
<evidence type="ECO:0000313" key="1">
    <source>
        <dbReference type="EMBL" id="KAI6646582.1"/>
    </source>
</evidence>
<proteinExistence type="predicted"/>
<accession>A0AAV7JCV4</accession>
<gene>
    <name evidence="1" type="ORF">LOD99_12703</name>
</gene>
<dbReference type="AlphaFoldDB" id="A0AAV7JCV4"/>
<protein>
    <submittedName>
        <fullName evidence="1">Uncharacterized protein</fullName>
    </submittedName>
</protein>
<dbReference type="Proteomes" id="UP001165289">
    <property type="component" value="Unassembled WGS sequence"/>
</dbReference>
<dbReference type="SUPFAM" id="SSF63825">
    <property type="entry name" value="YWTD domain"/>
    <property type="match status" value="1"/>
</dbReference>